<protein>
    <submittedName>
        <fullName evidence="1">Uncharacterized protein</fullName>
    </submittedName>
</protein>
<evidence type="ECO:0000313" key="2">
    <source>
        <dbReference type="Proteomes" id="UP000441333"/>
    </source>
</evidence>
<name>A0A6N6ME66_9FLAO</name>
<gene>
    <name evidence="1" type="ORF">F6U93_09975</name>
</gene>
<comment type="caution">
    <text evidence="1">The sequence shown here is derived from an EMBL/GenBank/DDBJ whole genome shotgun (WGS) entry which is preliminary data.</text>
</comment>
<dbReference type="EMBL" id="WAAT01000045">
    <property type="protein sequence ID" value="KAB1067603.1"/>
    <property type="molecule type" value="Genomic_DNA"/>
</dbReference>
<dbReference type="RefSeq" id="WP_150939364.1">
    <property type="nucleotide sequence ID" value="NZ_WAAT01000045.1"/>
</dbReference>
<organism evidence="1 2">
    <name type="scientific">Pseudotamlana haliotis</name>
    <dbReference type="NCBI Taxonomy" id="2614804"/>
    <lineage>
        <taxon>Bacteria</taxon>
        <taxon>Pseudomonadati</taxon>
        <taxon>Bacteroidota</taxon>
        <taxon>Flavobacteriia</taxon>
        <taxon>Flavobacteriales</taxon>
        <taxon>Flavobacteriaceae</taxon>
        <taxon>Pseudotamlana</taxon>
    </lineage>
</organism>
<dbReference type="AlphaFoldDB" id="A0A6N6ME66"/>
<dbReference type="Proteomes" id="UP000441333">
    <property type="component" value="Unassembled WGS sequence"/>
</dbReference>
<evidence type="ECO:0000313" key="1">
    <source>
        <dbReference type="EMBL" id="KAB1067603.1"/>
    </source>
</evidence>
<accession>A0A6N6ME66</accession>
<reference evidence="1 2" key="1">
    <citation type="submission" date="2019-09" db="EMBL/GenBank/DDBJ databases">
        <authorList>
            <person name="Cao W.R."/>
        </authorList>
    </citation>
    <scope>NUCLEOTIDE SEQUENCE [LARGE SCALE GENOMIC DNA]</scope>
    <source>
        <strain evidence="1 2">B1N29</strain>
    </source>
</reference>
<proteinExistence type="predicted"/>
<sequence>MDKYTYSCKYCGGSYIPKRRHKQKYCSSSCRVGAFKKRKALRQNLPEAPKNADSRTVENMSLSGIGNAAVGTLATNLVTNIFTKEENKPATKGDIQKLLGYGIRQSVLIKNLPVRSDGSRAYFDAVKQILIYKK</sequence>
<keyword evidence="2" id="KW-1185">Reference proteome</keyword>